<dbReference type="RefSeq" id="WP_259094878.1">
    <property type="nucleotide sequence ID" value="NZ_CP130454.1"/>
</dbReference>
<dbReference type="SUPFAM" id="SSF53623">
    <property type="entry name" value="MurD-like peptide ligases, catalytic domain"/>
    <property type="match status" value="1"/>
</dbReference>
<name>A0ABT2ELL3_9BACT</name>
<dbReference type="Pfam" id="PF02875">
    <property type="entry name" value="Mur_ligase_C"/>
    <property type="match status" value="1"/>
</dbReference>
<evidence type="ECO:0000256" key="2">
    <source>
        <dbReference type="ARBA" id="ARBA00022598"/>
    </source>
</evidence>
<organism evidence="15 16">
    <name type="scientific">Candidatus Fervidibacter sacchari</name>
    <dbReference type="NCBI Taxonomy" id="1448929"/>
    <lineage>
        <taxon>Bacteria</taxon>
        <taxon>Candidatus Fervidibacterota</taxon>
        <taxon>Candidatus Fervidibacter</taxon>
    </lineage>
</organism>
<dbReference type="InterPro" id="IPR000713">
    <property type="entry name" value="Mur_ligase_N"/>
</dbReference>
<dbReference type="PANTHER" id="PTHR43024:SF1">
    <property type="entry name" value="UDP-N-ACETYLMURAMOYL-TRIPEPTIDE--D-ALANYL-D-ALANINE LIGASE"/>
    <property type="match status" value="1"/>
</dbReference>
<dbReference type="Pfam" id="PF01225">
    <property type="entry name" value="Mur_ligase"/>
    <property type="match status" value="1"/>
</dbReference>
<feature type="binding site" evidence="10">
    <location>
        <begin position="114"/>
        <end position="120"/>
    </location>
    <ligand>
        <name>ATP</name>
        <dbReference type="ChEBI" id="CHEBI:30616"/>
    </ligand>
</feature>
<evidence type="ECO:0000256" key="10">
    <source>
        <dbReference type="HAMAP-Rule" id="MF_02019"/>
    </source>
</evidence>
<dbReference type="Pfam" id="PF08245">
    <property type="entry name" value="Mur_ligase_M"/>
    <property type="match status" value="1"/>
</dbReference>
<dbReference type="InterPro" id="IPR035911">
    <property type="entry name" value="MurE/MurF_N"/>
</dbReference>
<dbReference type="InterPro" id="IPR013221">
    <property type="entry name" value="Mur_ligase_cen"/>
</dbReference>
<dbReference type="EMBL" id="JANUCP010000002">
    <property type="protein sequence ID" value="MCS3918830.1"/>
    <property type="molecule type" value="Genomic_DNA"/>
</dbReference>
<evidence type="ECO:0000256" key="3">
    <source>
        <dbReference type="ARBA" id="ARBA00022618"/>
    </source>
</evidence>
<evidence type="ECO:0000313" key="16">
    <source>
        <dbReference type="Proteomes" id="UP001204798"/>
    </source>
</evidence>
<dbReference type="NCBIfam" id="TIGR01143">
    <property type="entry name" value="murF"/>
    <property type="match status" value="1"/>
</dbReference>
<comment type="subcellular location">
    <subcellularLocation>
        <location evidence="10 11">Cytoplasm</location>
    </subcellularLocation>
</comment>
<evidence type="ECO:0000256" key="1">
    <source>
        <dbReference type="ARBA" id="ARBA00022490"/>
    </source>
</evidence>
<keyword evidence="4 10" id="KW-0547">Nucleotide-binding</keyword>
<keyword evidence="5 10" id="KW-0067">ATP-binding</keyword>
<evidence type="ECO:0000256" key="7">
    <source>
        <dbReference type="ARBA" id="ARBA00022984"/>
    </source>
</evidence>
<evidence type="ECO:0000259" key="14">
    <source>
        <dbReference type="Pfam" id="PF08245"/>
    </source>
</evidence>
<dbReference type="Gene3D" id="3.40.1390.10">
    <property type="entry name" value="MurE/MurF, N-terminal domain"/>
    <property type="match status" value="1"/>
</dbReference>
<dbReference type="InterPro" id="IPR036615">
    <property type="entry name" value="Mur_ligase_C_dom_sf"/>
</dbReference>
<keyword evidence="6 10" id="KW-0133">Cell shape</keyword>
<evidence type="ECO:0000313" key="15">
    <source>
        <dbReference type="EMBL" id="MCS3918830.1"/>
    </source>
</evidence>
<protein>
    <recommendedName>
        <fullName evidence="10 11">UDP-N-acetylmuramoyl-tripeptide--D-alanyl-D-alanine ligase</fullName>
        <ecNumber evidence="10 11">6.3.2.10</ecNumber>
    </recommendedName>
    <alternativeName>
        <fullName evidence="10">D-alanyl-D-alanine-adding enzyme</fullName>
    </alternativeName>
</protein>
<comment type="function">
    <text evidence="10 11">Involved in cell wall formation. Catalyzes the final step in the synthesis of UDP-N-acetylmuramoyl-pentapeptide, the precursor of murein.</text>
</comment>
<reference evidence="15 16" key="1">
    <citation type="submission" date="2022-08" db="EMBL/GenBank/DDBJ databases">
        <title>Bacterial and archaeal communities from various locations to study Microbial Dark Matter (Phase II).</title>
        <authorList>
            <person name="Stepanauskas R."/>
        </authorList>
    </citation>
    <scope>NUCLEOTIDE SEQUENCE [LARGE SCALE GENOMIC DNA]</scope>
    <source>
        <strain evidence="15 16">PD1</strain>
    </source>
</reference>
<dbReference type="PANTHER" id="PTHR43024">
    <property type="entry name" value="UDP-N-ACETYLMURAMOYL-TRIPEPTIDE--D-ALANYL-D-ALANINE LIGASE"/>
    <property type="match status" value="1"/>
</dbReference>
<dbReference type="HAMAP" id="MF_02019">
    <property type="entry name" value="MurF"/>
    <property type="match status" value="1"/>
</dbReference>
<evidence type="ECO:0000256" key="8">
    <source>
        <dbReference type="ARBA" id="ARBA00023306"/>
    </source>
</evidence>
<dbReference type="GO" id="GO:0047480">
    <property type="term" value="F:UDP-N-acetylmuramoyl-tripeptide-D-alanyl-D-alanine ligase activity"/>
    <property type="evidence" value="ECO:0007669"/>
    <property type="project" value="UniProtKB-EC"/>
</dbReference>
<comment type="caution">
    <text evidence="15">The sequence shown here is derived from an EMBL/GenBank/DDBJ whole genome shotgun (WGS) entry which is preliminary data.</text>
</comment>
<dbReference type="InterPro" id="IPR004101">
    <property type="entry name" value="Mur_ligase_C"/>
</dbReference>
<keyword evidence="8 10" id="KW-0131">Cell cycle</keyword>
<evidence type="ECO:0000256" key="9">
    <source>
        <dbReference type="ARBA" id="ARBA00023316"/>
    </source>
</evidence>
<evidence type="ECO:0000259" key="13">
    <source>
        <dbReference type="Pfam" id="PF02875"/>
    </source>
</evidence>
<keyword evidence="3 10" id="KW-0132">Cell division</keyword>
<accession>A0ABT2ELL3</accession>
<dbReference type="Gene3D" id="3.40.1190.10">
    <property type="entry name" value="Mur-like, catalytic domain"/>
    <property type="match status" value="1"/>
</dbReference>
<feature type="domain" description="Mur ligase central" evidence="14">
    <location>
        <begin position="112"/>
        <end position="306"/>
    </location>
</feature>
<sequence length="463" mass="50393">MKPLPLSLVADWVKGRLVNASGNEIVLDVRTDSRKVRQGDLFVALKGERFDGHDFVSDAVQKGAVAAIVARQLPLSVPQIIVADPLRALGELAASYLRQLRAERTWSCVIAVTGSSGKTTTKTMIASIVREVMPTVASPESFNNEIGVPLTILQATPDTIAFVLEYAMRKKGDIKYLCRIAPPDIAVITNIGTAHIGLLGSREAIAEAKSEILGDWGLAVEGQRDYAKFAILPADDDFFAYLLERAKANVMTFGFSPNAKVRALDCQVDWDGTTLSATDGKQTVTLKLPVLGEHNARNALAALAVAKVLGIDWGIAAEALEKFQPPKMRLQRQWLEPPGCWVINDAYNANPDSVKAALRTLKALPAKRKVAVLGEMLELGEFHQQGHREVGQVAAETVDLLIVVGENAFSIAEGAQSFGMPSDRIVRFETLEVAKEKWRNFLLPDDLVLLKASRAVGLERLLE</sequence>
<evidence type="ECO:0000256" key="4">
    <source>
        <dbReference type="ARBA" id="ARBA00022741"/>
    </source>
</evidence>
<keyword evidence="7 10" id="KW-0573">Peptidoglycan synthesis</keyword>
<dbReference type="EC" id="6.3.2.10" evidence="10 11"/>
<keyword evidence="9 10" id="KW-0961">Cell wall biogenesis/degradation</keyword>
<comment type="pathway">
    <text evidence="10 11">Cell wall biogenesis; peptidoglycan biosynthesis.</text>
</comment>
<gene>
    <name evidence="10" type="primary">murF</name>
    <name evidence="15" type="ORF">M2350_001230</name>
</gene>
<evidence type="ECO:0000256" key="5">
    <source>
        <dbReference type="ARBA" id="ARBA00022840"/>
    </source>
</evidence>
<dbReference type="Gene3D" id="3.90.190.20">
    <property type="entry name" value="Mur ligase, C-terminal domain"/>
    <property type="match status" value="1"/>
</dbReference>
<proteinExistence type="inferred from homology"/>
<evidence type="ECO:0000259" key="12">
    <source>
        <dbReference type="Pfam" id="PF01225"/>
    </source>
</evidence>
<dbReference type="InterPro" id="IPR051046">
    <property type="entry name" value="MurCDEF_CellWall_CoF430Synth"/>
</dbReference>
<keyword evidence="1 10" id="KW-0963">Cytoplasm</keyword>
<feature type="domain" description="Mur ligase N-terminal catalytic" evidence="12">
    <location>
        <begin position="29"/>
        <end position="95"/>
    </location>
</feature>
<dbReference type="InterPro" id="IPR036565">
    <property type="entry name" value="Mur-like_cat_sf"/>
</dbReference>
<dbReference type="SUPFAM" id="SSF53244">
    <property type="entry name" value="MurD-like peptide ligases, peptide-binding domain"/>
    <property type="match status" value="1"/>
</dbReference>
<comment type="catalytic activity">
    <reaction evidence="10 11">
        <text>D-alanyl-D-alanine + UDP-N-acetyl-alpha-D-muramoyl-L-alanyl-gamma-D-glutamyl-meso-2,6-diaminopimelate + ATP = UDP-N-acetyl-alpha-D-muramoyl-L-alanyl-gamma-D-glutamyl-meso-2,6-diaminopimeloyl-D-alanyl-D-alanine + ADP + phosphate + H(+)</text>
        <dbReference type="Rhea" id="RHEA:28374"/>
        <dbReference type="ChEBI" id="CHEBI:15378"/>
        <dbReference type="ChEBI" id="CHEBI:30616"/>
        <dbReference type="ChEBI" id="CHEBI:43474"/>
        <dbReference type="ChEBI" id="CHEBI:57822"/>
        <dbReference type="ChEBI" id="CHEBI:61386"/>
        <dbReference type="ChEBI" id="CHEBI:83905"/>
        <dbReference type="ChEBI" id="CHEBI:456216"/>
        <dbReference type="EC" id="6.3.2.10"/>
    </reaction>
</comment>
<evidence type="ECO:0000256" key="11">
    <source>
        <dbReference type="RuleBase" id="RU004136"/>
    </source>
</evidence>
<feature type="domain" description="Mur ligase C-terminal" evidence="13">
    <location>
        <begin position="336"/>
        <end position="454"/>
    </location>
</feature>
<keyword evidence="2 10" id="KW-0436">Ligase</keyword>
<evidence type="ECO:0000256" key="6">
    <source>
        <dbReference type="ARBA" id="ARBA00022960"/>
    </source>
</evidence>
<dbReference type="InterPro" id="IPR005863">
    <property type="entry name" value="UDP-N-AcMur_synth"/>
</dbReference>
<keyword evidence="16" id="KW-1185">Reference proteome</keyword>
<comment type="similarity">
    <text evidence="10">Belongs to the MurCDEF family. MurF subfamily.</text>
</comment>
<dbReference type="Proteomes" id="UP001204798">
    <property type="component" value="Unassembled WGS sequence"/>
</dbReference>
<dbReference type="SUPFAM" id="SSF63418">
    <property type="entry name" value="MurE/MurF N-terminal domain"/>
    <property type="match status" value="1"/>
</dbReference>